<gene>
    <name evidence="19" type="ORF">MXMO3_01205</name>
</gene>
<evidence type="ECO:0000256" key="10">
    <source>
        <dbReference type="ARBA" id="ARBA00023004"/>
    </source>
</evidence>
<evidence type="ECO:0000256" key="11">
    <source>
        <dbReference type="ARBA" id="ARBA00023014"/>
    </source>
</evidence>
<dbReference type="GO" id="GO:0051989">
    <property type="term" value="F:coproporphyrinogen dehydrogenase activity"/>
    <property type="evidence" value="ECO:0007669"/>
    <property type="project" value="UniProtKB-EC"/>
</dbReference>
<dbReference type="InterPro" id="IPR006638">
    <property type="entry name" value="Elp3/MiaA/NifB-like_rSAM"/>
</dbReference>
<comment type="pathway">
    <text evidence="2 15">Porphyrin-containing compound metabolism; protoporphyrin-IX biosynthesis; protoporphyrinogen-IX from coproporphyrinogen-III (AdoMet route): step 1/1.</text>
</comment>
<evidence type="ECO:0000256" key="14">
    <source>
        <dbReference type="ARBA" id="ARBA00048321"/>
    </source>
</evidence>
<evidence type="ECO:0000256" key="17">
    <source>
        <dbReference type="PIRSR" id="PIRSR000167-2"/>
    </source>
</evidence>
<keyword evidence="5 15" id="KW-0004">4Fe-4S</keyword>
<dbReference type="GO" id="GO:0004109">
    <property type="term" value="F:coproporphyrinogen oxidase activity"/>
    <property type="evidence" value="ECO:0007669"/>
    <property type="project" value="InterPro"/>
</dbReference>
<feature type="binding site" evidence="17">
    <location>
        <position position="56"/>
    </location>
    <ligand>
        <name>[4Fe-4S] cluster</name>
        <dbReference type="ChEBI" id="CHEBI:49883"/>
        <note>4Fe-4S-S-AdoMet</note>
    </ligand>
</feature>
<dbReference type="InterPro" id="IPR004558">
    <property type="entry name" value="Coprogen_oxidase_HemN"/>
</dbReference>
<feature type="binding site" evidence="16">
    <location>
        <position position="140"/>
    </location>
    <ligand>
        <name>S-adenosyl-L-methionine</name>
        <dbReference type="ChEBI" id="CHEBI:59789"/>
        <label>1</label>
    </ligand>
</feature>
<dbReference type="GO" id="GO:0006782">
    <property type="term" value="P:protoporphyrinogen IX biosynthetic process"/>
    <property type="evidence" value="ECO:0007669"/>
    <property type="project" value="UniProtKB-UniPathway"/>
</dbReference>
<evidence type="ECO:0000256" key="5">
    <source>
        <dbReference type="ARBA" id="ARBA00022485"/>
    </source>
</evidence>
<evidence type="ECO:0000259" key="18">
    <source>
        <dbReference type="PROSITE" id="PS51918"/>
    </source>
</evidence>
<comment type="similarity">
    <text evidence="3 15">Belongs to the anaerobic coproporphyrinogen-III oxidase family.</text>
</comment>
<dbReference type="SUPFAM" id="SSF102114">
    <property type="entry name" value="Radical SAM enzymes"/>
    <property type="match status" value="1"/>
</dbReference>
<evidence type="ECO:0000256" key="6">
    <source>
        <dbReference type="ARBA" id="ARBA00022490"/>
    </source>
</evidence>
<dbReference type="SMART" id="SM00729">
    <property type="entry name" value="Elp3"/>
    <property type="match status" value="1"/>
</dbReference>
<dbReference type="InterPro" id="IPR034505">
    <property type="entry name" value="Coproporphyrinogen-III_oxidase"/>
</dbReference>
<dbReference type="EC" id="1.3.98.3" evidence="15"/>
<dbReference type="SFLD" id="SFLDG01065">
    <property type="entry name" value="anaerobic_coproporphyrinogen-I"/>
    <property type="match status" value="1"/>
</dbReference>
<dbReference type="PANTHER" id="PTHR13932">
    <property type="entry name" value="COPROPORPHYRINIGEN III OXIDASE"/>
    <property type="match status" value="1"/>
</dbReference>
<evidence type="ECO:0000256" key="16">
    <source>
        <dbReference type="PIRSR" id="PIRSR000167-1"/>
    </source>
</evidence>
<feature type="binding site" evidence="16">
    <location>
        <position position="50"/>
    </location>
    <ligand>
        <name>S-adenosyl-L-methionine</name>
        <dbReference type="ChEBI" id="CHEBI:59789"/>
        <label>1</label>
    </ligand>
</feature>
<keyword evidence="6 15" id="KW-0963">Cytoplasm</keyword>
<keyword evidence="10 15" id="KW-0408">Iron</keyword>
<evidence type="ECO:0000256" key="4">
    <source>
        <dbReference type="ARBA" id="ARBA00011245"/>
    </source>
</evidence>
<dbReference type="STRING" id="1122213.GCA_000423365_01591"/>
<dbReference type="Gene3D" id="3.80.30.20">
    <property type="entry name" value="tm_1862 like domain"/>
    <property type="match status" value="1"/>
</dbReference>
<feature type="domain" description="Radical SAM core" evidence="18">
    <location>
        <begin position="41"/>
        <end position="278"/>
    </location>
</feature>
<dbReference type="GO" id="GO:0046872">
    <property type="term" value="F:metal ion binding"/>
    <property type="evidence" value="ECO:0007669"/>
    <property type="project" value="UniProtKB-KW"/>
</dbReference>
<dbReference type="InterPro" id="IPR007197">
    <property type="entry name" value="rSAM"/>
</dbReference>
<evidence type="ECO:0000256" key="9">
    <source>
        <dbReference type="ARBA" id="ARBA00023002"/>
    </source>
</evidence>
<evidence type="ECO:0000256" key="3">
    <source>
        <dbReference type="ARBA" id="ARBA00005493"/>
    </source>
</evidence>
<keyword evidence="20" id="KW-1185">Reference proteome</keyword>
<dbReference type="InterPro" id="IPR010723">
    <property type="entry name" value="HemN_C"/>
</dbReference>
<dbReference type="EMBL" id="CP021330">
    <property type="protein sequence ID" value="AVX03736.1"/>
    <property type="molecule type" value="Genomic_DNA"/>
</dbReference>
<keyword evidence="7 15" id="KW-0949">S-adenosyl-L-methionine</keyword>
<dbReference type="GO" id="GO:0051539">
    <property type="term" value="F:4 iron, 4 sulfur cluster binding"/>
    <property type="evidence" value="ECO:0007669"/>
    <property type="project" value="UniProtKB-KW"/>
</dbReference>
<dbReference type="CDD" id="cd01335">
    <property type="entry name" value="Radical_SAM"/>
    <property type="match status" value="1"/>
</dbReference>
<protein>
    <recommendedName>
        <fullName evidence="15">Coproporphyrinogen-III oxidase</fullName>
        <ecNumber evidence="15">1.3.98.3</ecNumber>
    </recommendedName>
</protein>
<feature type="binding site" evidence="17">
    <location>
        <position position="60"/>
    </location>
    <ligand>
        <name>[4Fe-4S] cluster</name>
        <dbReference type="ChEBI" id="CHEBI:49883"/>
        <note>4Fe-4S-S-AdoMet</note>
    </ligand>
</feature>
<keyword evidence="9 15" id="KW-0560">Oxidoreductase</keyword>
<accession>A0A2R4MCW7</accession>
<dbReference type="InterPro" id="IPR023404">
    <property type="entry name" value="rSAM_horseshoe"/>
</dbReference>
<evidence type="ECO:0000256" key="8">
    <source>
        <dbReference type="ARBA" id="ARBA00022723"/>
    </source>
</evidence>
<keyword evidence="8 15" id="KW-0479">Metal-binding</keyword>
<organism evidence="19 20">
    <name type="scientific">Maritalea myrionectae</name>
    <dbReference type="NCBI Taxonomy" id="454601"/>
    <lineage>
        <taxon>Bacteria</taxon>
        <taxon>Pseudomonadati</taxon>
        <taxon>Pseudomonadota</taxon>
        <taxon>Alphaproteobacteria</taxon>
        <taxon>Hyphomicrobiales</taxon>
        <taxon>Devosiaceae</taxon>
        <taxon>Maritalea</taxon>
    </lineage>
</organism>
<dbReference type="AlphaFoldDB" id="A0A2R4MCW7"/>
<dbReference type="SFLD" id="SFLDS00029">
    <property type="entry name" value="Radical_SAM"/>
    <property type="match status" value="1"/>
</dbReference>
<comment type="subcellular location">
    <subcellularLocation>
        <location evidence="1 15">Cytoplasm</location>
    </subcellularLocation>
</comment>
<feature type="binding site" evidence="16">
    <location>
        <position position="238"/>
    </location>
    <ligand>
        <name>S-adenosyl-L-methionine</name>
        <dbReference type="ChEBI" id="CHEBI:59789"/>
        <label>2</label>
    </ligand>
</feature>
<dbReference type="PANTHER" id="PTHR13932:SF6">
    <property type="entry name" value="OXYGEN-INDEPENDENT COPROPORPHYRINOGEN III OXIDASE"/>
    <property type="match status" value="1"/>
</dbReference>
<feature type="binding site" evidence="16">
    <location>
        <position position="324"/>
    </location>
    <ligand>
        <name>S-adenosyl-L-methionine</name>
        <dbReference type="ChEBI" id="CHEBI:59789"/>
        <label>1</label>
    </ligand>
</feature>
<dbReference type="PIRSF" id="PIRSF000167">
    <property type="entry name" value="HemN"/>
    <property type="match status" value="1"/>
</dbReference>
<dbReference type="KEGG" id="mmyr:MXMO3_01205"/>
<comment type="cofactor">
    <cofactor evidence="15 17">
        <name>[4Fe-4S] cluster</name>
        <dbReference type="ChEBI" id="CHEBI:49883"/>
    </cofactor>
    <text evidence="15 17">Binds 1 [4Fe-4S] cluster. The cluster is coordinated with 3 cysteines and an exchangeable S-adenosyl-L-methionine.</text>
</comment>
<dbReference type="NCBIfam" id="TIGR00538">
    <property type="entry name" value="hemN"/>
    <property type="match status" value="1"/>
</dbReference>
<dbReference type="PROSITE" id="PS51918">
    <property type="entry name" value="RADICAL_SAM"/>
    <property type="match status" value="1"/>
</dbReference>
<evidence type="ECO:0000256" key="2">
    <source>
        <dbReference type="ARBA" id="ARBA00004785"/>
    </source>
</evidence>
<feature type="binding site" evidence="17">
    <location>
        <position position="63"/>
    </location>
    <ligand>
        <name>[4Fe-4S] cluster</name>
        <dbReference type="ChEBI" id="CHEBI:49883"/>
        <note>4Fe-4S-S-AdoMet</note>
    </ligand>
</feature>
<sequence length="449" mass="49944">MDHALIEKYAAPVPRYTSYPTAPHFTNTVNNDVYAKWLSGFESEDKLSLYIHIPFCDRLCWFCGCNTKQTLKYAPVQAYLKRLYKEIEMVAAKLPHRLKVVSLHLGGGSPTLLQADDFAKLRGVLRTHFDFVDDAEISIEIDPSDVTPEQIKGMVDFGLTRASIGVQDFSEVVQKAINRPQSFEITRDVVEALRAHGIKSVNLDVLYGLPFQTTERLMDTVAKTAFLQPDRIALFGYAHVPWMKTHQKMIDEAALPGTIERFEHALLAADALVDAGYDRVGFDHFALPHDKMAIAARNGTLRRNFQGYTVDPADAMIGFGGSAIGQNRHGYIQNVVPTGQYQAMIDKGELAVGKGYALTEEDRMRGHVIEQLMCQFSFDKTDLVARYGDAAKAILREANLIAAQHEDGFIENDDECFAVVGQGKPFVRAIAASFDAYFGKGTARHSKAV</sequence>
<dbReference type="RefSeq" id="WP_117395275.1">
    <property type="nucleotide sequence ID" value="NZ_CP021330.1"/>
</dbReference>
<dbReference type="Pfam" id="PF06969">
    <property type="entry name" value="HemN_C"/>
    <property type="match status" value="1"/>
</dbReference>
<evidence type="ECO:0000256" key="7">
    <source>
        <dbReference type="ARBA" id="ARBA00022691"/>
    </source>
</evidence>
<evidence type="ECO:0000313" key="19">
    <source>
        <dbReference type="EMBL" id="AVX03736.1"/>
    </source>
</evidence>
<comment type="catalytic activity">
    <reaction evidence="14 15">
        <text>coproporphyrinogen III + 2 S-adenosyl-L-methionine = protoporphyrinogen IX + 2 5'-deoxyadenosine + 2 L-methionine + 2 CO2</text>
        <dbReference type="Rhea" id="RHEA:15425"/>
        <dbReference type="ChEBI" id="CHEBI:16526"/>
        <dbReference type="ChEBI" id="CHEBI:17319"/>
        <dbReference type="ChEBI" id="CHEBI:57307"/>
        <dbReference type="ChEBI" id="CHEBI:57309"/>
        <dbReference type="ChEBI" id="CHEBI:57844"/>
        <dbReference type="ChEBI" id="CHEBI:59789"/>
        <dbReference type="EC" id="1.3.98.3"/>
    </reaction>
</comment>
<dbReference type="GO" id="GO:0005737">
    <property type="term" value="C:cytoplasm"/>
    <property type="evidence" value="ECO:0007669"/>
    <property type="project" value="UniProtKB-SubCell"/>
</dbReference>
<proteinExistence type="inferred from homology"/>
<evidence type="ECO:0000313" key="20">
    <source>
        <dbReference type="Proteomes" id="UP000258927"/>
    </source>
</evidence>
<evidence type="ECO:0000256" key="1">
    <source>
        <dbReference type="ARBA" id="ARBA00004496"/>
    </source>
</evidence>
<feature type="binding site" evidence="16">
    <location>
        <position position="204"/>
    </location>
    <ligand>
        <name>S-adenosyl-L-methionine</name>
        <dbReference type="ChEBI" id="CHEBI:59789"/>
        <label>2</label>
    </ligand>
</feature>
<reference evidence="19 20" key="1">
    <citation type="submission" date="2017-05" db="EMBL/GenBank/DDBJ databases">
        <title>Genome Analysis of Maritalea myrionectae HL2708#5.</title>
        <authorList>
            <consortium name="Cotde Inc.-PKNU"/>
            <person name="Jang D."/>
            <person name="Oh H.-M."/>
        </authorList>
    </citation>
    <scope>NUCLEOTIDE SEQUENCE [LARGE SCALE GENOMIC DNA]</scope>
    <source>
        <strain evidence="19 20">HL2708#5</strain>
    </source>
</reference>
<feature type="binding site" evidence="16">
    <location>
        <position position="107"/>
    </location>
    <ligand>
        <name>S-adenosyl-L-methionine</name>
        <dbReference type="ChEBI" id="CHEBI:59789"/>
        <label>1</label>
    </ligand>
</feature>
<comment type="subunit">
    <text evidence="4">Monomer.</text>
</comment>
<dbReference type="SFLD" id="SFLDG01082">
    <property type="entry name" value="B12-binding_domain_containing"/>
    <property type="match status" value="1"/>
</dbReference>
<name>A0A2R4MCW7_9HYPH</name>
<dbReference type="Gene3D" id="1.10.10.920">
    <property type="match status" value="1"/>
</dbReference>
<dbReference type="UniPathway" id="UPA00251">
    <property type="reaction ID" value="UER00323"/>
</dbReference>
<dbReference type="Pfam" id="PF04055">
    <property type="entry name" value="Radical_SAM"/>
    <property type="match status" value="1"/>
</dbReference>
<evidence type="ECO:0000256" key="13">
    <source>
        <dbReference type="ARBA" id="ARBA00024295"/>
    </source>
</evidence>
<keyword evidence="11 15" id="KW-0411">Iron-sulfur</keyword>
<keyword evidence="12 15" id="KW-0627">Porphyrin biosynthesis</keyword>
<evidence type="ECO:0000256" key="15">
    <source>
        <dbReference type="PIRNR" id="PIRNR000167"/>
    </source>
</evidence>
<dbReference type="Proteomes" id="UP000258927">
    <property type="component" value="Chromosome"/>
</dbReference>
<feature type="binding site" evidence="16">
    <location>
        <begin position="62"/>
        <end position="64"/>
    </location>
    <ligand>
        <name>S-adenosyl-L-methionine</name>
        <dbReference type="ChEBI" id="CHEBI:59789"/>
        <label>2</label>
    </ligand>
</feature>
<comment type="function">
    <text evidence="13">Involved in the heme biosynthesis. Catalyzes the anaerobic oxidative decarboxylation of propionate groups of rings A and B of coproporphyrinogen III to yield the vinyl groups in protoporphyrinogen IX.</text>
</comment>
<feature type="binding site" evidence="16">
    <location>
        <position position="167"/>
    </location>
    <ligand>
        <name>S-adenosyl-L-methionine</name>
        <dbReference type="ChEBI" id="CHEBI:59789"/>
        <label>2</label>
    </ligand>
</feature>
<feature type="binding site" evidence="16">
    <location>
        <position position="179"/>
    </location>
    <ligand>
        <name>S-adenosyl-L-methionine</name>
        <dbReference type="ChEBI" id="CHEBI:59789"/>
        <label>2</label>
    </ligand>
</feature>
<evidence type="ECO:0000256" key="12">
    <source>
        <dbReference type="ARBA" id="ARBA00023244"/>
    </source>
</evidence>
<dbReference type="InterPro" id="IPR058240">
    <property type="entry name" value="rSAM_sf"/>
</dbReference>